<keyword evidence="5 9" id="KW-0378">Hydrolase</keyword>
<accession>A0A1Z5JEC4</accession>
<reference evidence="9 10" key="1">
    <citation type="journal article" date="2015" name="Plant Cell">
        <title>Oil accumulation by the oleaginous diatom Fistulifera solaris as revealed by the genome and transcriptome.</title>
        <authorList>
            <person name="Tanaka T."/>
            <person name="Maeda Y."/>
            <person name="Veluchamy A."/>
            <person name="Tanaka M."/>
            <person name="Abida H."/>
            <person name="Marechal E."/>
            <person name="Bowler C."/>
            <person name="Muto M."/>
            <person name="Sunaga Y."/>
            <person name="Tanaka M."/>
            <person name="Yoshino T."/>
            <person name="Taniguchi T."/>
            <person name="Fukuda Y."/>
            <person name="Nemoto M."/>
            <person name="Matsumoto M."/>
            <person name="Wong P.S."/>
            <person name="Aburatani S."/>
            <person name="Fujibuchi W."/>
        </authorList>
    </citation>
    <scope>NUCLEOTIDE SEQUENCE [LARGE SCALE GENOMIC DNA]</scope>
    <source>
        <strain evidence="9 10">JPCC DA0580</strain>
    </source>
</reference>
<comment type="function">
    <text evidence="8">Component of the proteasome, a multicatalytic proteinase complex which is characterized by its ability to cleave peptides with Arg, Phe, Tyr, Leu, and Glu adjacent to the leaving group at neutral or slightly basic pH. The proteasome has an ATP-dependent proteolytic activity.</text>
</comment>
<comment type="caution">
    <text evidence="9">The sequence shown here is derived from an EMBL/GenBank/DDBJ whole genome shotgun (WGS) entry which is preliminary data.</text>
</comment>
<keyword evidence="3" id="KW-0645">Protease</keyword>
<comment type="similarity">
    <text evidence="8">Belongs to the peptidase T1B family.</text>
</comment>
<dbReference type="FunCoup" id="A0A1Z5JEC4">
    <property type="interactions" value="770"/>
</dbReference>
<dbReference type="EMBL" id="BDSP01000050">
    <property type="protein sequence ID" value="GAX12329.1"/>
    <property type="molecule type" value="Genomic_DNA"/>
</dbReference>
<dbReference type="PRINTS" id="PR00141">
    <property type="entry name" value="PROTEASOME"/>
</dbReference>
<evidence type="ECO:0000256" key="7">
    <source>
        <dbReference type="PIRSR" id="PIRSR600243-1"/>
    </source>
</evidence>
<evidence type="ECO:0000256" key="6">
    <source>
        <dbReference type="ARBA" id="ARBA00022942"/>
    </source>
</evidence>
<evidence type="ECO:0000256" key="5">
    <source>
        <dbReference type="ARBA" id="ARBA00022801"/>
    </source>
</evidence>
<proteinExistence type="inferred from homology"/>
<keyword evidence="4" id="KW-0888">Threonine protease</keyword>
<dbReference type="InterPro" id="IPR000243">
    <property type="entry name" value="Pept_T1A_subB"/>
</dbReference>
<dbReference type="GO" id="GO:0005737">
    <property type="term" value="C:cytoplasm"/>
    <property type="evidence" value="ECO:0007669"/>
    <property type="project" value="UniProtKB-SubCell"/>
</dbReference>
<keyword evidence="2 8" id="KW-0963">Cytoplasm</keyword>
<dbReference type="CDD" id="cd03762">
    <property type="entry name" value="proteasome_beta_type_6"/>
    <property type="match status" value="1"/>
</dbReference>
<keyword evidence="6 8" id="KW-0647">Proteasome</keyword>
<dbReference type="GO" id="GO:0004298">
    <property type="term" value="F:threonine-type endopeptidase activity"/>
    <property type="evidence" value="ECO:0007669"/>
    <property type="project" value="UniProtKB-KW"/>
</dbReference>
<evidence type="ECO:0000256" key="2">
    <source>
        <dbReference type="ARBA" id="ARBA00022490"/>
    </source>
</evidence>
<evidence type="ECO:0000256" key="3">
    <source>
        <dbReference type="ARBA" id="ARBA00022670"/>
    </source>
</evidence>
<protein>
    <recommendedName>
        <fullName evidence="8">Proteasome subunit beta</fullName>
    </recommendedName>
</protein>
<dbReference type="GO" id="GO:0005634">
    <property type="term" value="C:nucleus"/>
    <property type="evidence" value="ECO:0007669"/>
    <property type="project" value="UniProtKB-SubCell"/>
</dbReference>
<dbReference type="OrthoDB" id="7854943at2759"/>
<organism evidence="9 10">
    <name type="scientific">Fistulifera solaris</name>
    <name type="common">Oleaginous diatom</name>
    <dbReference type="NCBI Taxonomy" id="1519565"/>
    <lineage>
        <taxon>Eukaryota</taxon>
        <taxon>Sar</taxon>
        <taxon>Stramenopiles</taxon>
        <taxon>Ochrophyta</taxon>
        <taxon>Bacillariophyta</taxon>
        <taxon>Bacillariophyceae</taxon>
        <taxon>Bacillariophycidae</taxon>
        <taxon>Naviculales</taxon>
        <taxon>Naviculaceae</taxon>
        <taxon>Fistulifera</taxon>
    </lineage>
</organism>
<name>A0A1Z5JEC4_FISSO</name>
<dbReference type="PROSITE" id="PS00854">
    <property type="entry name" value="PROTEASOME_BETA_1"/>
    <property type="match status" value="1"/>
</dbReference>
<dbReference type="Proteomes" id="UP000198406">
    <property type="component" value="Unassembled WGS sequence"/>
</dbReference>
<dbReference type="PANTHER" id="PTHR32194:SF0">
    <property type="entry name" value="ATP-DEPENDENT PROTEASE SUBUNIT HSLV"/>
    <property type="match status" value="1"/>
</dbReference>
<dbReference type="InterPro" id="IPR001353">
    <property type="entry name" value="Proteasome_sua/b"/>
</dbReference>
<dbReference type="GO" id="GO:0019774">
    <property type="term" value="C:proteasome core complex, beta-subunit complex"/>
    <property type="evidence" value="ECO:0007669"/>
    <property type="project" value="UniProtKB-ARBA"/>
</dbReference>
<evidence type="ECO:0000313" key="9">
    <source>
        <dbReference type="EMBL" id="GAX12329.1"/>
    </source>
</evidence>
<dbReference type="PANTHER" id="PTHR32194">
    <property type="entry name" value="METALLOPROTEASE TLDD"/>
    <property type="match status" value="1"/>
</dbReference>
<comment type="catalytic activity">
    <reaction evidence="1">
        <text>Cleavage of peptide bonds with very broad specificity.</text>
        <dbReference type="EC" id="3.4.25.1"/>
    </reaction>
</comment>
<gene>
    <name evidence="9" type="ORF">FisN_1Hh262</name>
</gene>
<dbReference type="FunFam" id="3.60.20.10:FF:000064">
    <property type="entry name" value="Proteasome subunit beta type-6"/>
    <property type="match status" value="1"/>
</dbReference>
<evidence type="ECO:0000256" key="1">
    <source>
        <dbReference type="ARBA" id="ARBA00001198"/>
    </source>
</evidence>
<dbReference type="Gene3D" id="3.60.20.10">
    <property type="entry name" value="Glutamine Phosphoribosylpyrophosphate, subunit 1, domain 1"/>
    <property type="match status" value="1"/>
</dbReference>
<comment type="subcellular location">
    <subcellularLocation>
        <location evidence="8">Cytoplasm</location>
    </subcellularLocation>
    <subcellularLocation>
        <location evidence="8">Nucleus</location>
    </subcellularLocation>
</comment>
<dbReference type="InterPro" id="IPR016050">
    <property type="entry name" value="Proteasome_bsu_CS"/>
</dbReference>
<keyword evidence="8" id="KW-0539">Nucleus</keyword>
<dbReference type="InParanoid" id="A0A1Z5JEC4"/>
<dbReference type="GO" id="GO:0051603">
    <property type="term" value="P:proteolysis involved in protein catabolic process"/>
    <property type="evidence" value="ECO:0007669"/>
    <property type="project" value="InterPro"/>
</dbReference>
<dbReference type="PROSITE" id="PS51476">
    <property type="entry name" value="PROTEASOME_BETA_2"/>
    <property type="match status" value="1"/>
</dbReference>
<evidence type="ECO:0000256" key="8">
    <source>
        <dbReference type="RuleBase" id="RU004203"/>
    </source>
</evidence>
<dbReference type="InterPro" id="IPR023333">
    <property type="entry name" value="Proteasome_suB-type"/>
</dbReference>
<dbReference type="AlphaFoldDB" id="A0A1Z5JEC4"/>
<dbReference type="SUPFAM" id="SSF56235">
    <property type="entry name" value="N-terminal nucleophile aminohydrolases (Ntn hydrolases)"/>
    <property type="match status" value="1"/>
</dbReference>
<comment type="subunit">
    <text evidence="8">Component of the proteasome complex.</text>
</comment>
<keyword evidence="10" id="KW-1185">Reference proteome</keyword>
<feature type="active site" description="Nucleophile" evidence="7">
    <location>
        <position position="25"/>
    </location>
</feature>
<evidence type="ECO:0000256" key="4">
    <source>
        <dbReference type="ARBA" id="ARBA00022698"/>
    </source>
</evidence>
<dbReference type="Pfam" id="PF00227">
    <property type="entry name" value="Proteasome"/>
    <property type="match status" value="1"/>
</dbReference>
<evidence type="ECO:0000313" key="10">
    <source>
        <dbReference type="Proteomes" id="UP000198406"/>
    </source>
</evidence>
<sequence>MTTEVSMMHSAESQNLKDGEVSTGTTIIAIPFQGGVVVGADSRTSTGSYVAVRTSDKIACLSDHIYACRSGSAADTQALTDYIRYYLQQLKIETGRPARVKSAAHLLQKLVYQNKDNLSAGMIVAGWDPVEGPAIYSIALGGTCLKVPFAFSGSGSLYITGLLDSEFRENMTKEEARTLVKKALAHAMARDGSSGGIIRTVAITAEGNDRDYTSQLPYGPVSY</sequence>
<dbReference type="InterPro" id="IPR029055">
    <property type="entry name" value="Ntn_hydrolases_N"/>
</dbReference>